<dbReference type="GO" id="GO:0009234">
    <property type="term" value="P:menaquinone biosynthetic process"/>
    <property type="evidence" value="ECO:0007669"/>
    <property type="project" value="InterPro"/>
</dbReference>
<dbReference type="Proteomes" id="UP000540014">
    <property type="component" value="Unassembled WGS sequence"/>
</dbReference>
<dbReference type="GO" id="GO:0030976">
    <property type="term" value="F:thiamine pyrophosphate binding"/>
    <property type="evidence" value="ECO:0007669"/>
    <property type="project" value="InterPro"/>
</dbReference>
<evidence type="ECO:0000256" key="1">
    <source>
        <dbReference type="ARBA" id="ARBA00022679"/>
    </source>
</evidence>
<dbReference type="InterPro" id="IPR012001">
    <property type="entry name" value="Thiamin_PyroP_enz_TPP-bd_dom"/>
</dbReference>
<evidence type="ECO:0000313" key="7">
    <source>
        <dbReference type="EMBL" id="NME44069.1"/>
    </source>
</evidence>
<dbReference type="RefSeq" id="WP_168965006.1">
    <property type="nucleotide sequence ID" value="NZ_JABAFR010000007.1"/>
</dbReference>
<evidence type="ECO:0000259" key="6">
    <source>
        <dbReference type="Pfam" id="PF02776"/>
    </source>
</evidence>
<organism evidence="7 8">
    <name type="scientific">Faecalicoccus pleomorphus</name>
    <dbReference type="NCBI Taxonomy" id="1323"/>
    <lineage>
        <taxon>Bacteria</taxon>
        <taxon>Bacillati</taxon>
        <taxon>Bacillota</taxon>
        <taxon>Erysipelotrichia</taxon>
        <taxon>Erysipelotrichales</taxon>
        <taxon>Erysipelotrichaceae</taxon>
        <taxon>Faecalicoccus</taxon>
    </lineage>
</organism>
<dbReference type="Gene3D" id="3.40.50.1220">
    <property type="entry name" value="TPP-binding domain"/>
    <property type="match status" value="1"/>
</dbReference>
<dbReference type="Pfam" id="PF02776">
    <property type="entry name" value="TPP_enzyme_N"/>
    <property type="match status" value="1"/>
</dbReference>
<dbReference type="Gene3D" id="3.40.50.970">
    <property type="match status" value="2"/>
</dbReference>
<dbReference type="CDD" id="cd07037">
    <property type="entry name" value="TPP_PYR_MenD"/>
    <property type="match status" value="1"/>
</dbReference>
<keyword evidence="2" id="KW-0479">Metal-binding</keyword>
<keyword evidence="1" id="KW-0808">Transferase</keyword>
<protein>
    <submittedName>
        <fullName evidence="7">2-succinyl-5-enolpyruvyl-6-hydroxy-3-cyclohexene-1-carboxylate synthase</fullName>
    </submittedName>
</protein>
<feature type="domain" description="Thiamine pyrophosphate enzyme N-terminal TPP-binding" evidence="6">
    <location>
        <begin position="13"/>
        <end position="120"/>
    </location>
</feature>
<dbReference type="GO" id="GO:0046872">
    <property type="term" value="F:metal ion binding"/>
    <property type="evidence" value="ECO:0007669"/>
    <property type="project" value="UniProtKB-KW"/>
</dbReference>
<dbReference type="AlphaFoldDB" id="A0A7X9NH07"/>
<evidence type="ECO:0000256" key="3">
    <source>
        <dbReference type="ARBA" id="ARBA00022842"/>
    </source>
</evidence>
<dbReference type="InterPro" id="IPR004433">
    <property type="entry name" value="MenaQ_synth_MenD"/>
</dbReference>
<dbReference type="InterPro" id="IPR029061">
    <property type="entry name" value="THDP-binding"/>
</dbReference>
<comment type="caution">
    <text evidence="7">The sequence shown here is derived from an EMBL/GenBank/DDBJ whole genome shotgun (WGS) entry which is preliminary data.</text>
</comment>
<dbReference type="EMBL" id="JABAFR010000007">
    <property type="protein sequence ID" value="NME44069.1"/>
    <property type="molecule type" value="Genomic_DNA"/>
</dbReference>
<sequence length="583" mass="65849">MANFTDEKNTLMLISLMKKHGIKKVIASPGTTNVAFVATVQQDEYFEVFSAYDERSAAYMACGMAVESGEPVALSCTQATASRNYLSGLTEAYYRKIPILAITSTQHLGRIGQNFQQAIDRSIQPVDSVKLSVQVPVIHSEDDEWYCNVLLNRALLELRRNGNGPVHINLTTAYSMEFPVREIPKVRVIRRIGFLDSFPAVYPKIDISKKIAIFVGAHKKWSNELEEAVDEFCQHYNAVVLCDAVSNYKGKYRVMYSLVASQRQYHSPVCDIDLVIHLGDVSGAFILSSVKETWRVNPDGEIRDTFKKQTYVFAMEEEVFFQRYNQLGKDYVGDDSYLRAWRIECDKFNQKIPELPFSNGWIAQHTAEALPKKSILHLGIYNSLRHWSFFDVDESIMEYSNTGGFGIDGCVSAALGASLVTDKLVFLVIGDLAFFYDLNSMANRDVKNNLRILLINNGIGTEFKNPDNRAYKLGSLANPYIAAEGHNGKKSKNLVKHYAEDLGFLYISASTKEEFLKKIPNFVSNTPKEHPVIFEVFINTEDETETLHILYNLETSVTVSTKNLAKSFLGDSNIKKLKKILRK</sequence>
<dbReference type="PANTHER" id="PTHR42916:SF1">
    <property type="entry name" value="PROTEIN PHYLLO, CHLOROPLASTIC"/>
    <property type="match status" value="1"/>
</dbReference>
<dbReference type="GO" id="GO:0070204">
    <property type="term" value="F:2-succinyl-5-enolpyruvyl-6-hydroxy-3-cyclohexene-1-carboxylic-acid synthase activity"/>
    <property type="evidence" value="ECO:0007669"/>
    <property type="project" value="InterPro"/>
</dbReference>
<evidence type="ECO:0000256" key="5">
    <source>
        <dbReference type="ARBA" id="ARBA00023211"/>
    </source>
</evidence>
<evidence type="ECO:0000313" key="8">
    <source>
        <dbReference type="Proteomes" id="UP000540014"/>
    </source>
</evidence>
<evidence type="ECO:0000256" key="2">
    <source>
        <dbReference type="ARBA" id="ARBA00022723"/>
    </source>
</evidence>
<reference evidence="7 8" key="1">
    <citation type="submission" date="2020-04" db="EMBL/GenBank/DDBJ databases">
        <authorList>
            <person name="Hitch T.C.A."/>
            <person name="Wylensek D."/>
            <person name="Clavel T."/>
        </authorList>
    </citation>
    <scope>NUCLEOTIDE SEQUENCE [LARGE SCALE GENOMIC DNA]</scope>
    <source>
        <strain evidence="7 8">BSM-383-APC-22F</strain>
    </source>
</reference>
<dbReference type="SUPFAM" id="SSF52518">
    <property type="entry name" value="Thiamin diphosphate-binding fold (THDP-binding)"/>
    <property type="match status" value="2"/>
</dbReference>
<keyword evidence="4" id="KW-0786">Thiamine pyrophosphate</keyword>
<proteinExistence type="predicted"/>
<evidence type="ECO:0000256" key="4">
    <source>
        <dbReference type="ARBA" id="ARBA00023052"/>
    </source>
</evidence>
<name>A0A7X9NH07_9FIRM</name>
<dbReference type="PANTHER" id="PTHR42916">
    <property type="entry name" value="2-SUCCINYL-5-ENOLPYRUVYL-6-HYDROXY-3-CYCLOHEXENE-1-CARBOXYLATE SYNTHASE"/>
    <property type="match status" value="1"/>
</dbReference>
<accession>A0A7X9NH07</accession>
<dbReference type="PIRSF" id="PIRSF004983">
    <property type="entry name" value="MenD"/>
    <property type="match status" value="1"/>
</dbReference>
<keyword evidence="5" id="KW-0464">Manganese</keyword>
<keyword evidence="3" id="KW-0460">Magnesium</keyword>
<gene>
    <name evidence="7" type="ORF">HF861_04125</name>
</gene>